<dbReference type="AlphaFoldDB" id="A0A563VUQ0"/>
<reference evidence="1 2" key="1">
    <citation type="submission" date="2019-01" db="EMBL/GenBank/DDBJ databases">
        <authorList>
            <person name="Brito A."/>
        </authorList>
    </citation>
    <scope>NUCLEOTIDE SEQUENCE [LARGE SCALE GENOMIC DNA]</scope>
    <source>
        <strain evidence="1">1</strain>
    </source>
</reference>
<gene>
    <name evidence="1" type="ORF">H1P_3140010</name>
</gene>
<keyword evidence="2" id="KW-1185">Reference proteome</keyword>
<dbReference type="Proteomes" id="UP000320055">
    <property type="component" value="Unassembled WGS sequence"/>
</dbReference>
<organism evidence="1 2">
    <name type="scientific">Hyella patelloides LEGE 07179</name>
    <dbReference type="NCBI Taxonomy" id="945734"/>
    <lineage>
        <taxon>Bacteria</taxon>
        <taxon>Bacillati</taxon>
        <taxon>Cyanobacteriota</taxon>
        <taxon>Cyanophyceae</taxon>
        <taxon>Pleurocapsales</taxon>
        <taxon>Hyellaceae</taxon>
        <taxon>Hyella</taxon>
    </lineage>
</organism>
<dbReference type="EMBL" id="CAACVJ010000240">
    <property type="protein sequence ID" value="VEP15196.1"/>
    <property type="molecule type" value="Genomic_DNA"/>
</dbReference>
<evidence type="ECO:0000313" key="2">
    <source>
        <dbReference type="Proteomes" id="UP000320055"/>
    </source>
</evidence>
<accession>A0A563VUQ0</accession>
<evidence type="ECO:0000313" key="1">
    <source>
        <dbReference type="EMBL" id="VEP15196.1"/>
    </source>
</evidence>
<protein>
    <submittedName>
        <fullName evidence="1">Uncharacterized protein</fullName>
    </submittedName>
</protein>
<sequence length="58" mass="6687">MTTTKNLGIYTKVERRNLMLTSDPASASDALGSASRDERKEKYFKRVNLAFCHCREQF</sequence>
<proteinExistence type="predicted"/>
<name>A0A563VUQ0_9CYAN</name>